<evidence type="ECO:0008006" key="3">
    <source>
        <dbReference type="Google" id="ProtNLM"/>
    </source>
</evidence>
<keyword evidence="2" id="KW-1185">Reference proteome</keyword>
<evidence type="ECO:0000313" key="2">
    <source>
        <dbReference type="Proteomes" id="UP000053557"/>
    </source>
</evidence>
<comment type="caution">
    <text evidence="1">The sequence shown here is derived from an EMBL/GenBank/DDBJ whole genome shotgun (WGS) entry which is preliminary data.</text>
</comment>
<organism evidence="1 2">
    <name type="scientific">Ferroacidibacillus organovorans</name>
    <dbReference type="NCBI Taxonomy" id="1765683"/>
    <lineage>
        <taxon>Bacteria</taxon>
        <taxon>Bacillati</taxon>
        <taxon>Bacillota</taxon>
        <taxon>Bacilli</taxon>
        <taxon>Bacillales</taxon>
        <taxon>Alicyclobacillaceae</taxon>
        <taxon>Ferroacidibacillus</taxon>
    </lineage>
</organism>
<dbReference type="EMBL" id="LPVJ01000008">
    <property type="protein sequence ID" value="KUO96952.1"/>
    <property type="molecule type" value="Genomic_DNA"/>
</dbReference>
<dbReference type="Pfam" id="PF12686">
    <property type="entry name" value="DUF3800"/>
    <property type="match status" value="1"/>
</dbReference>
<accession>A0A101XSV6</accession>
<dbReference type="OrthoDB" id="8558788at2"/>
<dbReference type="InterPro" id="IPR024524">
    <property type="entry name" value="DUF3800"/>
</dbReference>
<name>A0A101XSV6_9BACL</name>
<evidence type="ECO:0000313" key="1">
    <source>
        <dbReference type="EMBL" id="KUO96952.1"/>
    </source>
</evidence>
<sequence>MAIDSNHLIVNDRVFGVNKESEILQDEIDKEKRHERESELLLGKLVSGNMTNLTTRVAFILNQYPDTRNSDITLQIKYWEKFQNKLYNSGKFNVEDLYALERLTSITRARAKIQNEYKLFRPNDIIRRFRRDREECEREVQLYTRPEIPTVSIYCDESGKTSKYIMVGSVWIHDFEREAELRKHFITWKENRGLKSSDEFHFTQMSRHQLPLYKDFVEEVIKISDMMSFVLVVAERSQGNKIDDLVMELHYQLVLQGIDHEVAARRINFPRQINLFKDKEDGTDKLMVEKLRQLMVGGFNNYFQNKLQLALLDSLNSKFSVFIQIADLFTGCISRLMNQPEGNNHKDELAEHFTKLLKIRISGSNVSAENDLVTIHCF</sequence>
<gene>
    <name evidence="1" type="ORF">ATW55_12885</name>
</gene>
<proteinExistence type="predicted"/>
<dbReference type="RefSeq" id="WP_067712039.1">
    <property type="nucleotide sequence ID" value="NZ_LPVJ01000008.1"/>
</dbReference>
<dbReference type="Proteomes" id="UP000053557">
    <property type="component" value="Unassembled WGS sequence"/>
</dbReference>
<protein>
    <recommendedName>
        <fullName evidence="3">DUF3800 domain-containing protein</fullName>
    </recommendedName>
</protein>
<dbReference type="AlphaFoldDB" id="A0A101XSV6"/>
<reference evidence="1 2" key="1">
    <citation type="submission" date="2015-12" db="EMBL/GenBank/DDBJ databases">
        <title>Draft genome sequence of Acidibacillus ferrooxidans ITV001, isolated from a chalcopyrite acid mine drainage site in Brazil.</title>
        <authorList>
            <person name="Dall'Agnol H."/>
            <person name="Nancucheo I."/>
            <person name="Johnson B."/>
            <person name="Oliveira R."/>
            <person name="Leite L."/>
            <person name="Pylro V."/>
            <person name="Nunes G.L."/>
            <person name="Tzotzos G."/>
            <person name="Fernandes G.R."/>
            <person name="Dutra J."/>
            <person name="Orellana S.C."/>
            <person name="Oliveira G."/>
        </authorList>
    </citation>
    <scope>NUCLEOTIDE SEQUENCE [LARGE SCALE GENOMIC DNA]</scope>
    <source>
        <strain evidence="2">ITV01</strain>
    </source>
</reference>